<feature type="region of interest" description="Disordered" evidence="2">
    <location>
        <begin position="32"/>
        <end position="71"/>
    </location>
</feature>
<evidence type="ECO:0000313" key="5">
    <source>
        <dbReference type="Proteomes" id="UP000095287"/>
    </source>
</evidence>
<accession>A0A1I7Y8Y3</accession>
<evidence type="ECO:0000256" key="1">
    <source>
        <dbReference type="SAM" id="Coils"/>
    </source>
</evidence>
<reference evidence="6" key="1">
    <citation type="submission" date="2016-11" db="UniProtKB">
        <authorList>
            <consortium name="WormBaseParasite"/>
        </authorList>
    </citation>
    <scope>IDENTIFICATION</scope>
</reference>
<proteinExistence type="predicted"/>
<dbReference type="InterPro" id="IPR025554">
    <property type="entry name" value="DUF4140"/>
</dbReference>
<protein>
    <submittedName>
        <fullName evidence="6">DUF4140 domain-containing protein</fullName>
    </submittedName>
</protein>
<feature type="region of interest" description="Disordered" evidence="2">
    <location>
        <begin position="193"/>
        <end position="212"/>
    </location>
</feature>
<dbReference type="WBParaSite" id="L893_g1385.t1">
    <property type="protein sequence ID" value="L893_g1385.t1"/>
    <property type="gene ID" value="L893_g1385"/>
</dbReference>
<feature type="domain" description="DUF4139" evidence="3">
    <location>
        <begin position="342"/>
        <end position="696"/>
    </location>
</feature>
<sequence length="715" mass="80455">MVRPRAPVYDLYYDCGDYLACKRCGTKLKKQKDKSTSSLNSHRDMCERRSKANSEPLVKQPRLQDEPQEQQTPNDVIARLFATCGMPMPAGESSESSSAMLEGGQHQFPSFFDMTTQPLTFQAKDLPFRKVTVYNDRAEVNRELNVHLTVGVHELIIEGISNAVHPNSLRLDGTGNAVIHEVKFKEAQKSPQAFPGFFHSSPSPSSSEDTPEIEHLLAEASELKNRQEEVEDRKIAYQKQVDSLNAMIMRVGDGEKEKPIFCDDQYTSRVNTFFEFYERKMIQLQRNIREAERGSKNLQKAMDKINTHINHLRMEAKKSPQASRKIQVTVEVPEEGDLEFLLSYQVSMARWRPTYDVRLISAKNSEEKTTLKIDFSAQIQQNTGEDWTDAKIFLSTARPCLGGTVPKLETLNASLHSSMTHYPNRFLGAQQPSSSSRVPTGGFFGMMPAPTVSGYSHGPTRAVENEEEVAPRKEPPPEVAHMEMSVNNTGLTTEFEVANLRTIPSDDSEHKMLITHVAFEPSLLHECVPKKSTNVFLTASVVNNSEFPLLEGDASVYLNHSFVAKTHLKAVAPGEKFTCSLGVDNAVKVTYKAPQKYNYETGTVFGKASSVIHTQMITVYNTKPADQITLVVREQIPKSSEERIRVKILEPVVISDSIEEARPGCMLNSDNNLEWTVYVNPTEKKDLTVKWQGEYPLNQHIYYSSDQAVIVPLLR</sequence>
<dbReference type="Proteomes" id="UP000095287">
    <property type="component" value="Unplaced"/>
</dbReference>
<dbReference type="NCBIfam" id="TIGR02231">
    <property type="entry name" value="mucoidy inhibitor MuiA family protein"/>
    <property type="match status" value="1"/>
</dbReference>
<keyword evidence="1" id="KW-0175">Coiled coil</keyword>
<dbReference type="InterPro" id="IPR011935">
    <property type="entry name" value="CHP02231"/>
</dbReference>
<evidence type="ECO:0000259" key="4">
    <source>
        <dbReference type="Pfam" id="PF13600"/>
    </source>
</evidence>
<organism evidence="5 6">
    <name type="scientific">Steinernema glaseri</name>
    <dbReference type="NCBI Taxonomy" id="37863"/>
    <lineage>
        <taxon>Eukaryota</taxon>
        <taxon>Metazoa</taxon>
        <taxon>Ecdysozoa</taxon>
        <taxon>Nematoda</taxon>
        <taxon>Chromadorea</taxon>
        <taxon>Rhabditida</taxon>
        <taxon>Tylenchina</taxon>
        <taxon>Panagrolaimomorpha</taxon>
        <taxon>Strongyloidoidea</taxon>
        <taxon>Steinernematidae</taxon>
        <taxon>Steinernema</taxon>
    </lineage>
</organism>
<evidence type="ECO:0000313" key="6">
    <source>
        <dbReference type="WBParaSite" id="L893_g1385.t1"/>
    </source>
</evidence>
<dbReference type="PANTHER" id="PTHR31005">
    <property type="entry name" value="DUF4139 DOMAIN-CONTAINING PROTEIN"/>
    <property type="match status" value="1"/>
</dbReference>
<dbReference type="Pfam" id="PF13598">
    <property type="entry name" value="DUF4139"/>
    <property type="match status" value="1"/>
</dbReference>
<dbReference type="InterPro" id="IPR037291">
    <property type="entry name" value="DUF4139"/>
</dbReference>
<dbReference type="Pfam" id="PF13600">
    <property type="entry name" value="DUF4140"/>
    <property type="match status" value="1"/>
</dbReference>
<feature type="compositionally biased region" description="Basic and acidic residues" evidence="2">
    <location>
        <begin position="41"/>
        <end position="52"/>
    </location>
</feature>
<dbReference type="AlphaFoldDB" id="A0A1I7Y8Y3"/>
<dbReference type="PANTHER" id="PTHR31005:SF8">
    <property type="entry name" value="DUF4139 DOMAIN-CONTAINING PROTEIN"/>
    <property type="match status" value="1"/>
</dbReference>
<feature type="region of interest" description="Disordered" evidence="2">
    <location>
        <begin position="455"/>
        <end position="476"/>
    </location>
</feature>
<evidence type="ECO:0000259" key="3">
    <source>
        <dbReference type="Pfam" id="PF13598"/>
    </source>
</evidence>
<feature type="coiled-coil region" evidence="1">
    <location>
        <begin position="213"/>
        <end position="247"/>
    </location>
</feature>
<evidence type="ECO:0000256" key="2">
    <source>
        <dbReference type="SAM" id="MobiDB-lite"/>
    </source>
</evidence>
<keyword evidence="5" id="KW-1185">Reference proteome</keyword>
<feature type="domain" description="DUF4140" evidence="4">
    <location>
        <begin position="131"/>
        <end position="243"/>
    </location>
</feature>
<feature type="coiled-coil region" evidence="1">
    <location>
        <begin position="274"/>
        <end position="301"/>
    </location>
</feature>
<name>A0A1I7Y8Y3_9BILA</name>